<organism evidence="1 2">
    <name type="scientific">Dreissena polymorpha</name>
    <name type="common">Zebra mussel</name>
    <name type="synonym">Mytilus polymorpha</name>
    <dbReference type="NCBI Taxonomy" id="45954"/>
    <lineage>
        <taxon>Eukaryota</taxon>
        <taxon>Metazoa</taxon>
        <taxon>Spiralia</taxon>
        <taxon>Lophotrochozoa</taxon>
        <taxon>Mollusca</taxon>
        <taxon>Bivalvia</taxon>
        <taxon>Autobranchia</taxon>
        <taxon>Heteroconchia</taxon>
        <taxon>Euheterodonta</taxon>
        <taxon>Imparidentia</taxon>
        <taxon>Neoheterodontei</taxon>
        <taxon>Myida</taxon>
        <taxon>Dreissenoidea</taxon>
        <taxon>Dreissenidae</taxon>
        <taxon>Dreissena</taxon>
    </lineage>
</organism>
<dbReference type="EMBL" id="JAIWYP010000002">
    <property type="protein sequence ID" value="KAH3874983.1"/>
    <property type="molecule type" value="Genomic_DNA"/>
</dbReference>
<reference evidence="1" key="1">
    <citation type="journal article" date="2019" name="bioRxiv">
        <title>The Genome of the Zebra Mussel, Dreissena polymorpha: A Resource for Invasive Species Research.</title>
        <authorList>
            <person name="McCartney M.A."/>
            <person name="Auch B."/>
            <person name="Kono T."/>
            <person name="Mallez S."/>
            <person name="Zhang Y."/>
            <person name="Obille A."/>
            <person name="Becker A."/>
            <person name="Abrahante J.E."/>
            <person name="Garbe J."/>
            <person name="Badalamenti J.P."/>
            <person name="Herman A."/>
            <person name="Mangelson H."/>
            <person name="Liachko I."/>
            <person name="Sullivan S."/>
            <person name="Sone E.D."/>
            <person name="Koren S."/>
            <person name="Silverstein K.A.T."/>
            <person name="Beckman K.B."/>
            <person name="Gohl D.M."/>
        </authorList>
    </citation>
    <scope>NUCLEOTIDE SEQUENCE</scope>
    <source>
        <strain evidence="1">Duluth1</strain>
        <tissue evidence="1">Whole animal</tissue>
    </source>
</reference>
<accession>A0A9D4MDX4</accession>
<comment type="caution">
    <text evidence="1">The sequence shown here is derived from an EMBL/GenBank/DDBJ whole genome shotgun (WGS) entry which is preliminary data.</text>
</comment>
<gene>
    <name evidence="1" type="ORF">DPMN_038241</name>
</gene>
<sequence>MGELNVVINGVEFRTRHNDYRLAMPAFDKTYNGQVDIPFPDVPPEVLSKATIEEQIAEMKLWFKGQ</sequence>
<dbReference type="AlphaFoldDB" id="A0A9D4MDX4"/>
<name>A0A9D4MDX4_DREPO</name>
<dbReference type="Proteomes" id="UP000828390">
    <property type="component" value="Unassembled WGS sequence"/>
</dbReference>
<evidence type="ECO:0000313" key="1">
    <source>
        <dbReference type="EMBL" id="KAH3874983.1"/>
    </source>
</evidence>
<protein>
    <submittedName>
        <fullName evidence="1">Uncharacterized protein</fullName>
    </submittedName>
</protein>
<keyword evidence="2" id="KW-1185">Reference proteome</keyword>
<reference evidence="1" key="2">
    <citation type="submission" date="2020-11" db="EMBL/GenBank/DDBJ databases">
        <authorList>
            <person name="McCartney M.A."/>
            <person name="Auch B."/>
            <person name="Kono T."/>
            <person name="Mallez S."/>
            <person name="Becker A."/>
            <person name="Gohl D.M."/>
            <person name="Silverstein K.A.T."/>
            <person name="Koren S."/>
            <person name="Bechman K.B."/>
            <person name="Herman A."/>
            <person name="Abrahante J.E."/>
            <person name="Garbe J."/>
        </authorList>
    </citation>
    <scope>NUCLEOTIDE SEQUENCE</scope>
    <source>
        <strain evidence="1">Duluth1</strain>
        <tissue evidence="1">Whole animal</tissue>
    </source>
</reference>
<proteinExistence type="predicted"/>
<evidence type="ECO:0000313" key="2">
    <source>
        <dbReference type="Proteomes" id="UP000828390"/>
    </source>
</evidence>